<evidence type="ECO:0000313" key="2">
    <source>
        <dbReference type="EMBL" id="AKH48744.1"/>
    </source>
</evidence>
<name>A0A0F7L855_9VIRU</name>
<organism evidence="2">
    <name type="scientific">uncultured marine virus</name>
    <dbReference type="NCBI Taxonomy" id="186617"/>
    <lineage>
        <taxon>Viruses</taxon>
        <taxon>environmental samples</taxon>
    </lineage>
</organism>
<feature type="domain" description="IraD/Gp25-like" evidence="1">
    <location>
        <begin position="38"/>
        <end position="125"/>
    </location>
</feature>
<protein>
    <recommendedName>
        <fullName evidence="1">IraD/Gp25-like domain-containing protein</fullName>
    </recommendedName>
</protein>
<dbReference type="EMBL" id="KR029608">
    <property type="protein sequence ID" value="AKH48744.1"/>
    <property type="molecule type" value="Genomic_DNA"/>
</dbReference>
<dbReference type="InterPro" id="IPR007048">
    <property type="entry name" value="IraD/Gp25-like"/>
</dbReference>
<reference evidence="2" key="2">
    <citation type="submission" date="2015-03" db="EMBL/GenBank/DDBJ databases">
        <authorList>
            <person name="Chow C.-E.T."/>
            <person name="Winget D.M."/>
            <person name="White R.A.III."/>
            <person name="Hallam S.J."/>
            <person name="Suttle C.A."/>
        </authorList>
    </citation>
    <scope>NUCLEOTIDE SEQUENCE</scope>
    <source>
        <strain evidence="2">Oxic3_2</strain>
    </source>
</reference>
<dbReference type="SUPFAM" id="SSF160719">
    <property type="entry name" value="gpW/gp25-like"/>
    <property type="match status" value="1"/>
</dbReference>
<sequence>MSFEQDFFSQRLIKDITVKVPLEITDDGNGYTTITEDDLKEAVNYDLKSVLLTNKGERFDKNFGVGVRSYLFENFGSAKMNSLQPSIVRQISKYMPWLSQFNVQTHSNLERQVFYVDIKYKINEANVAGHFNLSVELSSI</sequence>
<proteinExistence type="predicted"/>
<dbReference type="Pfam" id="PF04965">
    <property type="entry name" value="GPW_gp25"/>
    <property type="match status" value="1"/>
</dbReference>
<reference evidence="2" key="1">
    <citation type="journal article" date="2015" name="Front. Microbiol.">
        <title>Combining genomic sequencing methods to explore viral diversity and reveal potential virus-host interactions.</title>
        <authorList>
            <person name="Chow C.E."/>
            <person name="Winget D.M."/>
            <person name="White R.A.III."/>
            <person name="Hallam S.J."/>
            <person name="Suttle C.A."/>
        </authorList>
    </citation>
    <scope>NUCLEOTIDE SEQUENCE</scope>
    <source>
        <strain evidence="2">Oxic3_2</strain>
    </source>
</reference>
<evidence type="ECO:0000259" key="1">
    <source>
        <dbReference type="Pfam" id="PF04965"/>
    </source>
</evidence>
<accession>A0A0F7L855</accession>
<dbReference type="Gene3D" id="3.10.450.40">
    <property type="match status" value="1"/>
</dbReference>